<proteinExistence type="predicted"/>
<dbReference type="EMBL" id="UINC01203305">
    <property type="protein sequence ID" value="SVE23497.1"/>
    <property type="molecule type" value="Genomic_DNA"/>
</dbReference>
<feature type="non-terminal residue" evidence="1">
    <location>
        <position position="49"/>
    </location>
</feature>
<accession>A0A383BTP3</accession>
<reference evidence="1" key="1">
    <citation type="submission" date="2018-05" db="EMBL/GenBank/DDBJ databases">
        <authorList>
            <person name="Lanie J.A."/>
            <person name="Ng W.-L."/>
            <person name="Kazmierczak K.M."/>
            <person name="Andrzejewski T.M."/>
            <person name="Davidsen T.M."/>
            <person name="Wayne K.J."/>
            <person name="Tettelin H."/>
            <person name="Glass J.I."/>
            <person name="Rusch D."/>
            <person name="Podicherti R."/>
            <person name="Tsui H.-C.T."/>
            <person name="Winkler M.E."/>
        </authorList>
    </citation>
    <scope>NUCLEOTIDE SEQUENCE</scope>
</reference>
<dbReference type="AlphaFoldDB" id="A0A383BTP3"/>
<sequence>MYLKRLHEKSENVFLLRRNVHRLEKGLLMRPRRPVFGLKYIEELVNVYE</sequence>
<organism evidence="1">
    <name type="scientific">marine metagenome</name>
    <dbReference type="NCBI Taxonomy" id="408172"/>
    <lineage>
        <taxon>unclassified sequences</taxon>
        <taxon>metagenomes</taxon>
        <taxon>ecological metagenomes</taxon>
    </lineage>
</organism>
<name>A0A383BTP3_9ZZZZ</name>
<gene>
    <name evidence="1" type="ORF">METZ01_LOCUS476351</name>
</gene>
<protein>
    <submittedName>
        <fullName evidence="1">Uncharacterized protein</fullName>
    </submittedName>
</protein>
<evidence type="ECO:0000313" key="1">
    <source>
        <dbReference type="EMBL" id="SVE23497.1"/>
    </source>
</evidence>